<keyword evidence="2" id="KW-1185">Reference proteome</keyword>
<evidence type="ECO:0000313" key="2">
    <source>
        <dbReference type="Proteomes" id="UP000186583"/>
    </source>
</evidence>
<reference evidence="1 2" key="1">
    <citation type="submission" date="2016-11" db="EMBL/GenBank/DDBJ databases">
        <title>Draft Genome Assembly of Colletotrichum chlorophyti a pathogen of herbaceous plants.</title>
        <authorList>
            <person name="Gan P."/>
            <person name="Narusaka M."/>
            <person name="Tsushima A."/>
            <person name="Narusaka Y."/>
            <person name="Takano Y."/>
            <person name="Shirasu K."/>
        </authorList>
    </citation>
    <scope>NUCLEOTIDE SEQUENCE [LARGE SCALE GENOMIC DNA]</scope>
    <source>
        <strain evidence="1 2">NTL11</strain>
    </source>
</reference>
<dbReference type="Gene3D" id="2.60.40.640">
    <property type="match status" value="1"/>
</dbReference>
<evidence type="ECO:0008006" key="3">
    <source>
        <dbReference type="Google" id="ProtNLM"/>
    </source>
</evidence>
<dbReference type="Proteomes" id="UP000186583">
    <property type="component" value="Unassembled WGS sequence"/>
</dbReference>
<comment type="caution">
    <text evidence="1">The sequence shown here is derived from an EMBL/GenBank/DDBJ whole genome shotgun (WGS) entry which is preliminary data.</text>
</comment>
<dbReference type="EMBL" id="MPGH01000132">
    <property type="protein sequence ID" value="OLN86179.1"/>
    <property type="molecule type" value="Genomic_DNA"/>
</dbReference>
<sequence>MPPTARSINDELSIELLNPSTPSFPGSVILGRVMRQAPVNAPSATVRVRLQGRAKAKLVVSRGESKSYYRSRFKFWSESAVVDTVHDGPVSDADNGPLSWPFALAVPTHTSADALNFGLSEKERSASFVKVPGQITASAGIPEQPLPGSFYYDYSGFSKKWHGFVEFWIEAELAVQGTAKSRARVFKATLPIRINSPPAPGPPITDFRLETRNMPGCVSSHRLVPGMEDGELSFRQKRQRFFGSSKVPSLRYVLQVRYPTVIQLGSPSTIPFLLRVIPDREKSSEIIADVSQTLTIKSVELEVRTTVSIICPGTFDWHSTDQTRKVLLASTSTFSSLIEGGVALPFGADEKPLDLGALLGIKVDAMGRVLKEGRETPINSAPDSIIVPTYTTYCVKTEHELVWQVALTVAGESWKCSTTQKLLVLPQSQDMLTNGTESADLKGFTPGGVAALAFGATAIEFASNSASLLEVVAALSELDI</sequence>
<dbReference type="AlphaFoldDB" id="A0A1Q8RPC9"/>
<organism evidence="1 2">
    <name type="scientific">Colletotrichum chlorophyti</name>
    <dbReference type="NCBI Taxonomy" id="708187"/>
    <lineage>
        <taxon>Eukaryota</taxon>
        <taxon>Fungi</taxon>
        <taxon>Dikarya</taxon>
        <taxon>Ascomycota</taxon>
        <taxon>Pezizomycotina</taxon>
        <taxon>Sordariomycetes</taxon>
        <taxon>Hypocreomycetidae</taxon>
        <taxon>Glomerellales</taxon>
        <taxon>Glomerellaceae</taxon>
        <taxon>Colletotrichum</taxon>
    </lineage>
</organism>
<protein>
    <recommendedName>
        <fullName evidence="3">Arrestin-like N-terminal domain-containing protein</fullName>
    </recommendedName>
</protein>
<gene>
    <name evidence="1" type="ORF">CCHL11_04150</name>
</gene>
<dbReference type="OrthoDB" id="2333384at2759"/>
<dbReference type="InterPro" id="IPR014752">
    <property type="entry name" value="Arrestin-like_C"/>
</dbReference>
<evidence type="ECO:0000313" key="1">
    <source>
        <dbReference type="EMBL" id="OLN86179.1"/>
    </source>
</evidence>
<proteinExistence type="predicted"/>
<name>A0A1Q8RPC9_9PEZI</name>
<accession>A0A1Q8RPC9</accession>